<evidence type="ECO:0000313" key="3">
    <source>
        <dbReference type="Proteomes" id="UP000070263"/>
    </source>
</evidence>
<proteinExistence type="predicted"/>
<comment type="caution">
    <text evidence="2">The sequence shown here is derived from an EMBL/GenBank/DDBJ whole genome shotgun (WGS) entry which is preliminary data.</text>
</comment>
<keyword evidence="3" id="KW-1185">Reference proteome</keyword>
<sequence length="65" mass="7832">MSKTLRLSEKTHDTLKRLREERELRSYDDLIQRLLVESGEIEGFGKDPDLPKWKEEKDRARFREG</sequence>
<evidence type="ECO:0000256" key="1">
    <source>
        <dbReference type="SAM" id="MobiDB-lite"/>
    </source>
</evidence>
<feature type="compositionally biased region" description="Basic and acidic residues" evidence="1">
    <location>
        <begin position="43"/>
        <end position="65"/>
    </location>
</feature>
<dbReference type="EMBL" id="LHYE01000012">
    <property type="protein sequence ID" value="KXB07239.1"/>
    <property type="molecule type" value="Genomic_DNA"/>
</dbReference>
<reference evidence="2 3" key="1">
    <citation type="journal article" date="2016" name="Sci. Rep.">
        <title>Metabolic traits of an uncultured archaeal lineage -MSBL1- from brine pools of the Red Sea.</title>
        <authorList>
            <person name="Mwirichia R."/>
            <person name="Alam I."/>
            <person name="Rashid M."/>
            <person name="Vinu M."/>
            <person name="Ba-Alawi W."/>
            <person name="Anthony Kamau A."/>
            <person name="Kamanda Ngugi D."/>
            <person name="Goker M."/>
            <person name="Klenk H.P."/>
            <person name="Bajic V."/>
            <person name="Stingl U."/>
        </authorList>
    </citation>
    <scope>NUCLEOTIDE SEQUENCE [LARGE SCALE GENOMIC DNA]</scope>
    <source>
        <strain evidence="2">SCGC-AAA382A20</strain>
    </source>
</reference>
<organism evidence="2 3">
    <name type="scientific">candidate division MSBL1 archaeon SCGC-AAA382A20</name>
    <dbReference type="NCBI Taxonomy" id="1698280"/>
    <lineage>
        <taxon>Archaea</taxon>
        <taxon>Methanobacteriati</taxon>
        <taxon>Methanobacteriota</taxon>
        <taxon>candidate division MSBL1</taxon>
    </lineage>
</organism>
<dbReference type="AlphaFoldDB" id="A0A133VLC9"/>
<gene>
    <name evidence="2" type="ORF">AKJ51_01710</name>
</gene>
<dbReference type="Proteomes" id="UP000070263">
    <property type="component" value="Unassembled WGS sequence"/>
</dbReference>
<accession>A0A133VLC9</accession>
<feature type="region of interest" description="Disordered" evidence="1">
    <location>
        <begin position="42"/>
        <end position="65"/>
    </location>
</feature>
<name>A0A133VLC9_9EURY</name>
<protein>
    <recommendedName>
        <fullName evidence="4">VapB-type antitoxin</fullName>
    </recommendedName>
</protein>
<evidence type="ECO:0008006" key="4">
    <source>
        <dbReference type="Google" id="ProtNLM"/>
    </source>
</evidence>
<evidence type="ECO:0000313" key="2">
    <source>
        <dbReference type="EMBL" id="KXB07239.1"/>
    </source>
</evidence>